<dbReference type="eggNOG" id="COG0456">
    <property type="taxonomic scope" value="Bacteria"/>
</dbReference>
<dbReference type="InterPro" id="IPR016181">
    <property type="entry name" value="Acyl_CoA_acyltransferase"/>
</dbReference>
<gene>
    <name evidence="2" type="ORF">FD21_GL001273</name>
</gene>
<dbReference type="PROSITE" id="PS51186">
    <property type="entry name" value="GNAT"/>
    <property type="match status" value="1"/>
</dbReference>
<keyword evidence="3" id="KW-1185">Reference proteome</keyword>
<feature type="domain" description="N-acetyltransferase" evidence="1">
    <location>
        <begin position="16"/>
        <end position="163"/>
    </location>
</feature>
<comment type="caution">
    <text evidence="2">The sequence shown here is derived from an EMBL/GenBank/DDBJ whole genome shotgun (WGS) entry which is preliminary data.</text>
</comment>
<accession>A0A0R2C7I9</accession>
<dbReference type="SUPFAM" id="SSF55729">
    <property type="entry name" value="Acyl-CoA N-acyltransferases (Nat)"/>
    <property type="match status" value="1"/>
</dbReference>
<dbReference type="InterPro" id="IPR000182">
    <property type="entry name" value="GNAT_dom"/>
</dbReference>
<name>A0A0R2C7I9_9LACO</name>
<dbReference type="Proteomes" id="UP000051576">
    <property type="component" value="Unassembled WGS sequence"/>
</dbReference>
<keyword evidence="2" id="KW-0808">Transferase</keyword>
<dbReference type="CDD" id="cd04301">
    <property type="entry name" value="NAT_SF"/>
    <property type="match status" value="1"/>
</dbReference>
<dbReference type="PATRIC" id="fig|1133569.4.peg.1405"/>
<organism evidence="2 3">
    <name type="scientific">Liquorilactobacillus vini DSM 20605</name>
    <dbReference type="NCBI Taxonomy" id="1133569"/>
    <lineage>
        <taxon>Bacteria</taxon>
        <taxon>Bacillati</taxon>
        <taxon>Bacillota</taxon>
        <taxon>Bacilli</taxon>
        <taxon>Lactobacillales</taxon>
        <taxon>Lactobacillaceae</taxon>
        <taxon>Liquorilactobacillus</taxon>
    </lineage>
</organism>
<evidence type="ECO:0000259" key="1">
    <source>
        <dbReference type="PROSITE" id="PS51186"/>
    </source>
</evidence>
<evidence type="ECO:0000313" key="2">
    <source>
        <dbReference type="EMBL" id="KRM87694.1"/>
    </source>
</evidence>
<dbReference type="Pfam" id="PF00583">
    <property type="entry name" value="Acetyltransf_1"/>
    <property type="match status" value="1"/>
</dbReference>
<dbReference type="GO" id="GO:0016747">
    <property type="term" value="F:acyltransferase activity, transferring groups other than amino-acyl groups"/>
    <property type="evidence" value="ECO:0007669"/>
    <property type="project" value="InterPro"/>
</dbReference>
<dbReference type="STRING" id="1133569.FD21_GL001273"/>
<dbReference type="AlphaFoldDB" id="A0A0R2C7I9"/>
<evidence type="ECO:0000313" key="3">
    <source>
        <dbReference type="Proteomes" id="UP000051576"/>
    </source>
</evidence>
<proteinExistence type="predicted"/>
<sequence>MALKLPNEPFALFGRLMVSRIDGKWQFHEVLFDNSKQTQTFPNEKYDLAVIEQNGFALGAFAGKTCVGLAIFENRWNHYLYLSDLKVVAAYRRKKIASQLMDKATKLAKENDMRGLTTIAQDNNLGANRFYLHYGFEIGGLNTKNYQFTKQKGKADIYYYLDF</sequence>
<dbReference type="EMBL" id="AYYX01000036">
    <property type="protein sequence ID" value="KRM87694.1"/>
    <property type="molecule type" value="Genomic_DNA"/>
</dbReference>
<protein>
    <submittedName>
        <fullName evidence="2">Acetyltransferase</fullName>
    </submittedName>
</protein>
<reference evidence="2 3" key="1">
    <citation type="journal article" date="2015" name="Genome Announc.">
        <title>Expanding the biotechnology potential of lactobacilli through comparative genomics of 213 strains and associated genera.</title>
        <authorList>
            <person name="Sun Z."/>
            <person name="Harris H.M."/>
            <person name="McCann A."/>
            <person name="Guo C."/>
            <person name="Argimon S."/>
            <person name="Zhang W."/>
            <person name="Yang X."/>
            <person name="Jeffery I.B."/>
            <person name="Cooney J.C."/>
            <person name="Kagawa T.F."/>
            <person name="Liu W."/>
            <person name="Song Y."/>
            <person name="Salvetti E."/>
            <person name="Wrobel A."/>
            <person name="Rasinkangas P."/>
            <person name="Parkhill J."/>
            <person name="Rea M.C."/>
            <person name="O'Sullivan O."/>
            <person name="Ritari J."/>
            <person name="Douillard F.P."/>
            <person name="Paul Ross R."/>
            <person name="Yang R."/>
            <person name="Briner A.E."/>
            <person name="Felis G.E."/>
            <person name="de Vos W.M."/>
            <person name="Barrangou R."/>
            <person name="Klaenhammer T.R."/>
            <person name="Caufield P.W."/>
            <person name="Cui Y."/>
            <person name="Zhang H."/>
            <person name="O'Toole P.W."/>
        </authorList>
    </citation>
    <scope>NUCLEOTIDE SEQUENCE [LARGE SCALE GENOMIC DNA]</scope>
    <source>
        <strain evidence="2 3">DSM 20605</strain>
    </source>
</reference>
<dbReference type="Gene3D" id="3.40.630.30">
    <property type="match status" value="1"/>
</dbReference>